<dbReference type="Gene3D" id="1.10.340.70">
    <property type="match status" value="1"/>
</dbReference>
<dbReference type="InterPro" id="IPR041588">
    <property type="entry name" value="Integrase_H2C2"/>
</dbReference>
<dbReference type="Gene3D" id="3.30.420.10">
    <property type="entry name" value="Ribonuclease H-like superfamily/Ribonuclease H"/>
    <property type="match status" value="1"/>
</dbReference>
<dbReference type="GO" id="GO:0015074">
    <property type="term" value="P:DNA integration"/>
    <property type="evidence" value="ECO:0007669"/>
    <property type="project" value="InterPro"/>
</dbReference>
<comment type="caution">
    <text evidence="2">The sequence shown here is derived from an EMBL/GenBank/DDBJ whole genome shotgun (WGS) entry which is preliminary data.</text>
</comment>
<dbReference type="STRING" id="67767.A0A0J7KHB8"/>
<dbReference type="InterPro" id="IPR012337">
    <property type="entry name" value="RNaseH-like_sf"/>
</dbReference>
<protein>
    <recommendedName>
        <fullName evidence="1">Integrase catalytic domain-containing protein</fullName>
    </recommendedName>
</protein>
<gene>
    <name evidence="2" type="ORF">RF55_10471</name>
</gene>
<evidence type="ECO:0000313" key="2">
    <source>
        <dbReference type="EMBL" id="KMQ89843.1"/>
    </source>
</evidence>
<dbReference type="InterPro" id="IPR036397">
    <property type="entry name" value="RNaseH_sf"/>
</dbReference>
<dbReference type="Pfam" id="PF17921">
    <property type="entry name" value="Integrase_H2C2"/>
    <property type="match status" value="1"/>
</dbReference>
<proteinExistence type="predicted"/>
<dbReference type="GO" id="GO:0003676">
    <property type="term" value="F:nucleic acid binding"/>
    <property type="evidence" value="ECO:0007669"/>
    <property type="project" value="InterPro"/>
</dbReference>
<keyword evidence="3" id="KW-1185">Reference proteome</keyword>
<dbReference type="InterPro" id="IPR040676">
    <property type="entry name" value="DUF5641"/>
</dbReference>
<reference evidence="2 3" key="1">
    <citation type="submission" date="2015-04" db="EMBL/GenBank/DDBJ databases">
        <title>Lasius niger genome sequencing.</title>
        <authorList>
            <person name="Konorov E.A."/>
            <person name="Nikitin M.A."/>
            <person name="Kirill M.V."/>
            <person name="Chang P."/>
        </authorList>
    </citation>
    <scope>NUCLEOTIDE SEQUENCE [LARGE SCALE GENOMIC DNA]</scope>
    <source>
        <tissue evidence="2">Whole</tissue>
    </source>
</reference>
<dbReference type="AlphaFoldDB" id="A0A0J7KHB8"/>
<sequence length="411" mass="46668">MLRVGGRIKYAPLTDDQRHPIILPPESHLTYLFIDAEHRRTLHGGAQTILAAVRQRFWIPRGRQLVRRLIHRCLPCVRWRAVTPQPLMGSLPKARVTPSRPFLHTGVDFAGPIWLRTTKGRGHKAYKAFLAVFVCFSSRAVHFEIVSDYSADAFLTAFRRFTARRRMCQAVYSDCGTNFVGADTRLKALFRAASSEAHRIVGRLSDDGIKWHFNPPAAPHFGGLWEAAVKALKYYLRRVIGEAKLTFEEVTTLLAEVEACFNSRPLRALTDDPEDLDALTSGHFLVGAPLNAIPEPSLLEVPANRLSRWRLLQQMWDHLWQRWTREYLQALIPRSKWWTLPRNLQEGQLCLLKAETTPPCRWPHHTLARITGLHPGEDSQMRVVDVRTASGNLTRPVIKIVPLPTADASSA</sequence>
<organism evidence="2 3">
    <name type="scientific">Lasius niger</name>
    <name type="common">Black garden ant</name>
    <dbReference type="NCBI Taxonomy" id="67767"/>
    <lineage>
        <taxon>Eukaryota</taxon>
        <taxon>Metazoa</taxon>
        <taxon>Ecdysozoa</taxon>
        <taxon>Arthropoda</taxon>
        <taxon>Hexapoda</taxon>
        <taxon>Insecta</taxon>
        <taxon>Pterygota</taxon>
        <taxon>Neoptera</taxon>
        <taxon>Endopterygota</taxon>
        <taxon>Hymenoptera</taxon>
        <taxon>Apocrita</taxon>
        <taxon>Aculeata</taxon>
        <taxon>Formicoidea</taxon>
        <taxon>Formicidae</taxon>
        <taxon>Formicinae</taxon>
        <taxon>Lasius</taxon>
        <taxon>Lasius</taxon>
    </lineage>
</organism>
<dbReference type="PANTHER" id="PTHR47331:SF1">
    <property type="entry name" value="GAG-LIKE PROTEIN"/>
    <property type="match status" value="1"/>
</dbReference>
<dbReference type="EMBL" id="LBMM01007327">
    <property type="protein sequence ID" value="KMQ89843.1"/>
    <property type="molecule type" value="Genomic_DNA"/>
</dbReference>
<accession>A0A0J7KHB8</accession>
<dbReference type="PROSITE" id="PS50994">
    <property type="entry name" value="INTEGRASE"/>
    <property type="match status" value="1"/>
</dbReference>
<dbReference type="InterPro" id="IPR001584">
    <property type="entry name" value="Integrase_cat-core"/>
</dbReference>
<evidence type="ECO:0000259" key="1">
    <source>
        <dbReference type="PROSITE" id="PS50994"/>
    </source>
</evidence>
<evidence type="ECO:0000313" key="3">
    <source>
        <dbReference type="Proteomes" id="UP000036403"/>
    </source>
</evidence>
<feature type="domain" description="Integrase catalytic" evidence="1">
    <location>
        <begin position="97"/>
        <end position="281"/>
    </location>
</feature>
<name>A0A0J7KHB8_LASNI</name>
<dbReference type="PANTHER" id="PTHR47331">
    <property type="entry name" value="PHD-TYPE DOMAIN-CONTAINING PROTEIN"/>
    <property type="match status" value="1"/>
</dbReference>
<dbReference type="Pfam" id="PF18701">
    <property type="entry name" value="DUF5641"/>
    <property type="match status" value="1"/>
</dbReference>
<dbReference type="Proteomes" id="UP000036403">
    <property type="component" value="Unassembled WGS sequence"/>
</dbReference>
<dbReference type="PaxDb" id="67767-A0A0J7KHB8"/>
<dbReference type="OrthoDB" id="5984724at2759"/>
<dbReference type="SUPFAM" id="SSF53098">
    <property type="entry name" value="Ribonuclease H-like"/>
    <property type="match status" value="1"/>
</dbReference>